<keyword evidence="1" id="KW-0175">Coiled coil</keyword>
<feature type="coiled-coil region" evidence="1">
    <location>
        <begin position="431"/>
        <end position="465"/>
    </location>
</feature>
<dbReference type="InterPro" id="IPR036457">
    <property type="entry name" value="PPM-type-like_dom_sf"/>
</dbReference>
<dbReference type="SMART" id="SM00331">
    <property type="entry name" value="PP2C_SIG"/>
    <property type="match status" value="1"/>
</dbReference>
<dbReference type="EMBL" id="CP080764">
    <property type="protein sequence ID" value="QYY43939.1"/>
    <property type="molecule type" value="Genomic_DNA"/>
</dbReference>
<gene>
    <name evidence="6" type="ORF">K3F53_07045</name>
    <name evidence="7" type="ORF">SAMN04489735_101522</name>
</gene>
<sequence>MRKDNSEFKTAFLSEAGTFINNKDYFAFTELDDMACWVIAHGLDSDREVESAEMAVKSILGNFMNNPTMSRMRIKKYIQEAHRLLQDESRRVRLKASLLMVVTDYSKMIWAVAGNTRLYHFRNGRLNFKSKDQSLAQMMADEEKIPEDEIEEHEERNNLLNYMGKPHDFEPFVSKKYQLIDGDVMVLCTSGLWEGVSGIEMLDAMEEVKEPSELVDILEDVLLSKQKKIVNNYTAVAIFVNKTYQEDPTKKIRVIKRISLALLLLALVGGGAIVYKIQNTKKKAEAVASMFEHEKNGDIFVQDGDYAKALKEYSEARNAAIKIKDKIHAQLLGKKQRITQLITDGDASFKEGDYAKAVSKYEKAQKEMQGRKDFNMKELEEKIHKSQSFIQVLNLKKDGDMKFERQDYQGAKNTYQKARKAAIAVSFANGEKEIKAKLDEVEEKISNLEKEKKQLDGEKLEKKGDKSYSSQDFEKAIESYTMAQEVYQEIDMLEKVLSIERKIMKAEEKLNPIPKAGLAGSDATPNGQALNNDMGEADAVPNKAGGIK</sequence>
<dbReference type="Gene3D" id="1.25.40.10">
    <property type="entry name" value="Tetratricopeptide repeat domain"/>
    <property type="match status" value="1"/>
</dbReference>
<evidence type="ECO:0000313" key="6">
    <source>
        <dbReference type="EMBL" id="QYY43939.1"/>
    </source>
</evidence>
<keyword evidence="9" id="KW-1185">Reference proteome</keyword>
<dbReference type="Gene3D" id="3.60.40.10">
    <property type="entry name" value="PPM-type phosphatase domain"/>
    <property type="match status" value="1"/>
</dbReference>
<evidence type="ECO:0000259" key="5">
    <source>
        <dbReference type="SMART" id="SM00332"/>
    </source>
</evidence>
<evidence type="ECO:0000313" key="9">
    <source>
        <dbReference type="Proteomes" id="UP000826616"/>
    </source>
</evidence>
<dbReference type="OrthoDB" id="9801841at2"/>
<evidence type="ECO:0000256" key="1">
    <source>
        <dbReference type="SAM" id="Coils"/>
    </source>
</evidence>
<dbReference type="RefSeq" id="WP_091260509.1">
    <property type="nucleotide sequence ID" value="NZ_CP080764.1"/>
</dbReference>
<reference evidence="7 8" key="1">
    <citation type="submission" date="2016-10" db="EMBL/GenBank/DDBJ databases">
        <authorList>
            <person name="de Groot N.N."/>
        </authorList>
    </citation>
    <scope>NUCLEOTIDE SEQUENCE [LARGE SCALE GENOMIC DNA]</scope>
    <source>
        <strain evidence="7 8">L 420-91</strain>
    </source>
</reference>
<feature type="domain" description="PPM-type phosphatase" evidence="4">
    <location>
        <begin position="13"/>
        <end position="240"/>
    </location>
</feature>
<dbReference type="Proteomes" id="UP000198956">
    <property type="component" value="Unassembled WGS sequence"/>
</dbReference>
<dbReference type="AlphaFoldDB" id="A0A1G8AD30"/>
<evidence type="ECO:0000256" key="2">
    <source>
        <dbReference type="SAM" id="MobiDB-lite"/>
    </source>
</evidence>
<reference evidence="6 9" key="2">
    <citation type="submission" date="2021-08" db="EMBL/GenBank/DDBJ databases">
        <title>Complete genome sequence of the strain Aneurinibacillus thermoaerophilus CCM 8960.</title>
        <authorList>
            <person name="Musilova J."/>
            <person name="Kourilova X."/>
            <person name="Pernicova I."/>
            <person name="Bezdicek M."/>
            <person name="Lengerova M."/>
            <person name="Obruca S."/>
            <person name="Sedlar K."/>
        </authorList>
    </citation>
    <scope>NUCLEOTIDE SEQUENCE [LARGE SCALE GENOMIC DNA]</scope>
    <source>
        <strain evidence="6 9">CCM 8960</strain>
    </source>
</reference>
<dbReference type="EMBL" id="FNDE01000015">
    <property type="protein sequence ID" value="SDH18783.1"/>
    <property type="molecule type" value="Genomic_DNA"/>
</dbReference>
<feature type="domain" description="PPM-type phosphatase" evidence="5">
    <location>
        <begin position="1"/>
        <end position="238"/>
    </location>
</feature>
<evidence type="ECO:0000313" key="8">
    <source>
        <dbReference type="Proteomes" id="UP000198956"/>
    </source>
</evidence>
<dbReference type="InterPro" id="IPR011990">
    <property type="entry name" value="TPR-like_helical_dom_sf"/>
</dbReference>
<accession>A0A1G8AD30</accession>
<dbReference type="SUPFAM" id="SSF81606">
    <property type="entry name" value="PP2C-like"/>
    <property type="match status" value="1"/>
</dbReference>
<keyword evidence="3" id="KW-1133">Transmembrane helix</keyword>
<evidence type="ECO:0000313" key="7">
    <source>
        <dbReference type="EMBL" id="SDH18783.1"/>
    </source>
</evidence>
<keyword evidence="3" id="KW-0472">Membrane</keyword>
<keyword evidence="3" id="KW-0812">Transmembrane</keyword>
<organism evidence="7 8">
    <name type="scientific">Aneurinibacillus thermoaerophilus</name>
    <dbReference type="NCBI Taxonomy" id="143495"/>
    <lineage>
        <taxon>Bacteria</taxon>
        <taxon>Bacillati</taxon>
        <taxon>Bacillota</taxon>
        <taxon>Bacilli</taxon>
        <taxon>Bacillales</taxon>
        <taxon>Paenibacillaceae</taxon>
        <taxon>Aneurinibacillus group</taxon>
        <taxon>Aneurinibacillus</taxon>
    </lineage>
</organism>
<dbReference type="Proteomes" id="UP000826616">
    <property type="component" value="Chromosome"/>
</dbReference>
<proteinExistence type="predicted"/>
<evidence type="ECO:0000259" key="4">
    <source>
        <dbReference type="SMART" id="SM00331"/>
    </source>
</evidence>
<evidence type="ECO:0000256" key="3">
    <source>
        <dbReference type="SAM" id="Phobius"/>
    </source>
</evidence>
<dbReference type="GeneID" id="97141125"/>
<feature type="region of interest" description="Disordered" evidence="2">
    <location>
        <begin position="512"/>
        <end position="548"/>
    </location>
</feature>
<dbReference type="SUPFAM" id="SSF48452">
    <property type="entry name" value="TPR-like"/>
    <property type="match status" value="1"/>
</dbReference>
<dbReference type="SMART" id="SM00332">
    <property type="entry name" value="PP2Cc"/>
    <property type="match status" value="1"/>
</dbReference>
<feature type="transmembrane region" description="Helical" evidence="3">
    <location>
        <begin position="258"/>
        <end position="275"/>
    </location>
</feature>
<name>A0A1G8AD30_ANETH</name>
<dbReference type="InterPro" id="IPR001932">
    <property type="entry name" value="PPM-type_phosphatase-like_dom"/>
</dbReference>
<protein>
    <submittedName>
        <fullName evidence="6 7">Serine/threonine protein phosphatase</fullName>
    </submittedName>
</protein>